<gene>
    <name evidence="3" type="ORF">RhiirA1_463396</name>
</gene>
<accession>A0A2N0RK68</accession>
<evidence type="ECO:0000313" key="3">
    <source>
        <dbReference type="EMBL" id="PKC63710.1"/>
    </source>
</evidence>
<keyword evidence="2" id="KW-0812">Transmembrane</keyword>
<feature type="transmembrane region" description="Helical" evidence="2">
    <location>
        <begin position="960"/>
        <end position="977"/>
    </location>
</feature>
<dbReference type="GO" id="GO:0098703">
    <property type="term" value="P:calcium ion import across plasma membrane"/>
    <property type="evidence" value="ECO:0007669"/>
    <property type="project" value="TreeGrafter"/>
</dbReference>
<dbReference type="GO" id="GO:0005886">
    <property type="term" value="C:plasma membrane"/>
    <property type="evidence" value="ECO:0007669"/>
    <property type="project" value="TreeGrafter"/>
</dbReference>
<evidence type="ECO:0008006" key="5">
    <source>
        <dbReference type="Google" id="ProtNLM"/>
    </source>
</evidence>
<dbReference type="PANTHER" id="PTHR10582:SF2">
    <property type="entry name" value="INACTIVE"/>
    <property type="match status" value="1"/>
</dbReference>
<dbReference type="Gene3D" id="2.130.10.10">
    <property type="entry name" value="YVTN repeat-like/Quinoprotein amine dehydrogenase"/>
    <property type="match status" value="1"/>
</dbReference>
<keyword evidence="1" id="KW-0677">Repeat</keyword>
<feature type="transmembrane region" description="Helical" evidence="2">
    <location>
        <begin position="853"/>
        <end position="876"/>
    </location>
</feature>
<dbReference type="PANTHER" id="PTHR10582">
    <property type="entry name" value="TRANSIENT RECEPTOR POTENTIAL ION CHANNEL PROTEIN"/>
    <property type="match status" value="1"/>
</dbReference>
<feature type="transmembrane region" description="Helical" evidence="2">
    <location>
        <begin position="888"/>
        <end position="907"/>
    </location>
</feature>
<comment type="caution">
    <text evidence="3">The sequence shown here is derived from an EMBL/GenBank/DDBJ whole genome shotgun (WGS) entry which is preliminary data.</text>
</comment>
<feature type="transmembrane region" description="Helical" evidence="2">
    <location>
        <begin position="823"/>
        <end position="841"/>
    </location>
</feature>
<reference evidence="3 4" key="2">
    <citation type="submission" date="2017-10" db="EMBL/GenBank/DDBJ databases">
        <title>Genome analyses suggest a sexual origin of heterokaryosis in a supposedly ancient asexual fungus.</title>
        <authorList>
            <person name="Corradi N."/>
            <person name="Sedzielewska K."/>
            <person name="Noel J."/>
            <person name="Charron P."/>
            <person name="Farinelli L."/>
            <person name="Marton T."/>
            <person name="Kruger M."/>
            <person name="Pelin A."/>
            <person name="Brachmann A."/>
            <person name="Corradi N."/>
        </authorList>
    </citation>
    <scope>NUCLEOTIDE SEQUENCE [LARGE SCALE GENOMIC DNA]</scope>
    <source>
        <strain evidence="3 4">A1</strain>
    </source>
</reference>
<dbReference type="VEuPathDB" id="FungiDB:RhiirA1_463396"/>
<evidence type="ECO:0000256" key="2">
    <source>
        <dbReference type="SAM" id="Phobius"/>
    </source>
</evidence>
<proteinExistence type="predicted"/>
<evidence type="ECO:0000256" key="1">
    <source>
        <dbReference type="ARBA" id="ARBA00022737"/>
    </source>
</evidence>
<feature type="transmembrane region" description="Helical" evidence="2">
    <location>
        <begin position="792"/>
        <end position="811"/>
    </location>
</feature>
<dbReference type="GO" id="GO:0005216">
    <property type="term" value="F:monoatomic ion channel activity"/>
    <property type="evidence" value="ECO:0007669"/>
    <property type="project" value="InterPro"/>
</dbReference>
<feature type="transmembrane region" description="Helical" evidence="2">
    <location>
        <begin position="666"/>
        <end position="693"/>
    </location>
</feature>
<dbReference type="AlphaFoldDB" id="A0A2N0RK68"/>
<reference evidence="3 4" key="1">
    <citation type="submission" date="2017-10" db="EMBL/GenBank/DDBJ databases">
        <title>Extensive intraspecific genome diversity in a model arbuscular mycorrhizal fungus.</title>
        <authorList>
            <person name="Chen E.C.H."/>
            <person name="Morin E."/>
            <person name="Baudet D."/>
            <person name="Noel J."/>
            <person name="Ndikumana S."/>
            <person name="Charron P."/>
            <person name="St-Onge C."/>
            <person name="Giorgi J."/>
            <person name="Grigoriev I.V."/>
            <person name="Roux C."/>
            <person name="Martin F.M."/>
            <person name="Corradi N."/>
        </authorList>
    </citation>
    <scope>NUCLEOTIDE SEQUENCE [LARGE SCALE GENOMIC DNA]</scope>
    <source>
        <strain evidence="3 4">A1</strain>
    </source>
</reference>
<dbReference type="InterPro" id="IPR015943">
    <property type="entry name" value="WD40/YVTN_repeat-like_dom_sf"/>
</dbReference>
<keyword evidence="2" id="KW-1133">Transmembrane helix</keyword>
<dbReference type="EMBL" id="LLXH01000709">
    <property type="protein sequence ID" value="PKC63710.1"/>
    <property type="molecule type" value="Genomic_DNA"/>
</dbReference>
<name>A0A2N0RK68_9GLOM</name>
<evidence type="ECO:0000313" key="4">
    <source>
        <dbReference type="Proteomes" id="UP000232688"/>
    </source>
</evidence>
<sequence length="1112" mass="133402">MSQIDDEIYVEIDDKIDNNNDIHYKIDIDNDINKPHNGKLVTKIEVSPNEKYLVTYSKDDHSIVGWNIESKDKSQLKLDKTFKLSDMILLQMCVSDNKKFAYINENKYLEIYDMKKNQKIKLDCDPRFSHYYYCTFNLNGEFILYGRFDRIIFIYSTRTKNNKWNCKRMYKKQNNFKFISISKYNKLYSFSNNSIYEYNLITEKSKKIFGSNEKITNKNIRISSNEKFICIRIINKLIIYSIELEIPIASWDINNDTQLHNFVYRAGLIPLLLPLLNDSTIMEHYWNECLDWLRGKGQLSNEYQTESLSDIIRTTTKYVFGILDGHIWKIKFEEILSKMNLTFENTDENIENWYFDNDFKISNEIHKTYDHLNIHLIKPSMGMDTIYALFQKVKPHSKNKKELESSQNLIKWEISTIDTYKIRLQVFKKINVNNQWNEEDLICTRVENVNESYSINLLGIKLLDDSDIIILTSIGLFIYHFNENNKSISLNYYYYMNIDRYSSNVAKKLKNYKQVFSKSTLPLPNYDSFKCYDGWSLYVKDNKESLLKYGVELLTFGIKEHNLELIEDIYKTCIKYFNEDLRNNRMYLSIITSTMPLLSEYYPEYISRYSLETTMIIDPSFYSIKYENINLHLYSFQYHQMVNLTRSIWWLKYNTLMEKLRDNYNIIYWMINIIQILIILSILPIYFITFYIFSKFHFINNIEEYDMFSIYFKITKIFNIIFLKIFKYTTTPTITFMNPYIKFINYPQDYNWFLELIIPQSSPFVKTINRDIYKTWNGETLIDFKWNTYGKYYYIIIWIGFIFLLGCFTAAATIPQQFINDDIQQQLLIISIILGFIHLNFEVRQFIYNPIKWIHNFWNIFDLIAFILPIYTSIYWLQTNDKNNIIQLLSFSCLFLDIKFLLFFRVFESFANPNFSFKEYTNNSDDLNNPWNIVPTYHQVFENGTIDLNSSIIQQPDENTNMFVDFGTSLFAMYLFLTGDSNALSNWTYKDKPSLVILIVLFSLCIVVYLMNLFIGLLSNAIEKDNNRISFLIQKAEILAEIELFYLLPHQRRWKEWFPEVIYYYANVDKTREKIKEMINEGEWNTNEFSELKQKLLKELNIQYDFPNLVNK</sequence>
<dbReference type="InterPro" id="IPR024862">
    <property type="entry name" value="TRPV"/>
</dbReference>
<dbReference type="VEuPathDB" id="FungiDB:RhiirFUN_019533"/>
<dbReference type="Proteomes" id="UP000232688">
    <property type="component" value="Unassembled WGS sequence"/>
</dbReference>
<dbReference type="SUPFAM" id="SSF50978">
    <property type="entry name" value="WD40 repeat-like"/>
    <property type="match status" value="1"/>
</dbReference>
<protein>
    <recommendedName>
        <fullName evidence="5">Ion transport domain-containing protein</fullName>
    </recommendedName>
</protein>
<dbReference type="InterPro" id="IPR036322">
    <property type="entry name" value="WD40_repeat_dom_sf"/>
</dbReference>
<feature type="transmembrane region" description="Helical" evidence="2">
    <location>
        <begin position="997"/>
        <end position="1018"/>
    </location>
</feature>
<organism evidence="3 4">
    <name type="scientific">Rhizophagus irregularis</name>
    <dbReference type="NCBI Taxonomy" id="588596"/>
    <lineage>
        <taxon>Eukaryota</taxon>
        <taxon>Fungi</taxon>
        <taxon>Fungi incertae sedis</taxon>
        <taxon>Mucoromycota</taxon>
        <taxon>Glomeromycotina</taxon>
        <taxon>Glomeromycetes</taxon>
        <taxon>Glomerales</taxon>
        <taxon>Glomeraceae</taxon>
        <taxon>Rhizophagus</taxon>
    </lineage>
</organism>
<dbReference type="VEuPathDB" id="FungiDB:FUN_018139"/>
<keyword evidence="2" id="KW-0472">Membrane</keyword>